<protein>
    <submittedName>
        <fullName evidence="2">Uncharacterized protein</fullName>
    </submittedName>
</protein>
<evidence type="ECO:0000256" key="1">
    <source>
        <dbReference type="SAM" id="MobiDB-lite"/>
    </source>
</evidence>
<accession>A0A9P3PQB3</accession>
<organism evidence="2 3">
    <name type="scientific">Lyophyllum shimeji</name>
    <name type="common">Hon-shimeji</name>
    <name type="synonym">Tricholoma shimeji</name>
    <dbReference type="NCBI Taxonomy" id="47721"/>
    <lineage>
        <taxon>Eukaryota</taxon>
        <taxon>Fungi</taxon>
        <taxon>Dikarya</taxon>
        <taxon>Basidiomycota</taxon>
        <taxon>Agaricomycotina</taxon>
        <taxon>Agaricomycetes</taxon>
        <taxon>Agaricomycetidae</taxon>
        <taxon>Agaricales</taxon>
        <taxon>Tricholomatineae</taxon>
        <taxon>Lyophyllaceae</taxon>
        <taxon>Lyophyllum</taxon>
    </lineage>
</organism>
<feature type="compositionally biased region" description="Basic and acidic residues" evidence="1">
    <location>
        <begin position="17"/>
        <end position="33"/>
    </location>
</feature>
<reference evidence="2" key="1">
    <citation type="submission" date="2022-07" db="EMBL/GenBank/DDBJ databases">
        <title>The genome of Lyophyllum shimeji provides insight into the initial evolution of ectomycorrhizal fungal genome.</title>
        <authorList>
            <person name="Kobayashi Y."/>
            <person name="Shibata T."/>
            <person name="Hirakawa H."/>
            <person name="Shigenobu S."/>
            <person name="Nishiyama T."/>
            <person name="Yamada A."/>
            <person name="Hasebe M."/>
            <person name="Kawaguchi M."/>
        </authorList>
    </citation>
    <scope>NUCLEOTIDE SEQUENCE</scope>
    <source>
        <strain evidence="2">AT787</strain>
    </source>
</reference>
<dbReference type="EMBL" id="BRPK01000006">
    <property type="protein sequence ID" value="GLB39436.1"/>
    <property type="molecule type" value="Genomic_DNA"/>
</dbReference>
<evidence type="ECO:0000313" key="2">
    <source>
        <dbReference type="EMBL" id="GLB39436.1"/>
    </source>
</evidence>
<dbReference type="Proteomes" id="UP001063166">
    <property type="component" value="Unassembled WGS sequence"/>
</dbReference>
<evidence type="ECO:0000313" key="3">
    <source>
        <dbReference type="Proteomes" id="UP001063166"/>
    </source>
</evidence>
<dbReference type="AlphaFoldDB" id="A0A9P3PQB3"/>
<sequence length="150" mass="16618">MRESDTHRFRPSAGGDKNADAEGKERTSSDKESLGVPVQGWNNSIPRTVELRTPKIRGAEGDIMQRRTRIGPRGHRSLDLTHSSSRVAAPTEFAGTRGFAILGNYDVVIGADFGDPSKASAGRFFDDLLLWNAERQLFCMADLDLWKEIL</sequence>
<feature type="compositionally biased region" description="Basic residues" evidence="1">
    <location>
        <begin position="66"/>
        <end position="75"/>
    </location>
</feature>
<name>A0A9P3PQB3_LYOSH</name>
<feature type="compositionally biased region" description="Basic and acidic residues" evidence="1">
    <location>
        <begin position="49"/>
        <end position="65"/>
    </location>
</feature>
<comment type="caution">
    <text evidence="2">The sequence shown here is derived from an EMBL/GenBank/DDBJ whole genome shotgun (WGS) entry which is preliminary data.</text>
</comment>
<keyword evidence="3" id="KW-1185">Reference proteome</keyword>
<feature type="region of interest" description="Disordered" evidence="1">
    <location>
        <begin position="1"/>
        <end position="82"/>
    </location>
</feature>
<gene>
    <name evidence="2" type="ORF">LshimejAT787_0605980</name>
</gene>
<proteinExistence type="predicted"/>